<accession>A0A0F8ZJS5</accession>
<dbReference type="InterPro" id="IPR027417">
    <property type="entry name" value="P-loop_NTPase"/>
</dbReference>
<dbReference type="GO" id="GO:0008094">
    <property type="term" value="F:ATP-dependent activity, acting on DNA"/>
    <property type="evidence" value="ECO:0007669"/>
    <property type="project" value="TreeGrafter"/>
</dbReference>
<dbReference type="EMBL" id="LAZR01047514">
    <property type="protein sequence ID" value="KKK94047.1"/>
    <property type="molecule type" value="Genomic_DNA"/>
</dbReference>
<dbReference type="Gene3D" id="3.40.50.300">
    <property type="entry name" value="P-loop containing nucleotide triphosphate hydrolases"/>
    <property type="match status" value="1"/>
</dbReference>
<evidence type="ECO:0000313" key="5">
    <source>
        <dbReference type="EMBL" id="KKK94047.1"/>
    </source>
</evidence>
<dbReference type="SUPFAM" id="SSF52540">
    <property type="entry name" value="P-loop containing nucleoside triphosphate hydrolases"/>
    <property type="match status" value="1"/>
</dbReference>
<comment type="caution">
    <text evidence="5">The sequence shown here is derived from an EMBL/GenBank/DDBJ whole genome shotgun (WGS) entry which is preliminary data.</text>
</comment>
<dbReference type="PROSITE" id="PS51194">
    <property type="entry name" value="HELICASE_CTER"/>
    <property type="match status" value="1"/>
</dbReference>
<feature type="domain" description="Helicase C-terminal" evidence="4">
    <location>
        <begin position="1"/>
        <end position="128"/>
    </location>
</feature>
<keyword evidence="3" id="KW-0067">ATP-binding</keyword>
<dbReference type="GO" id="GO:0005524">
    <property type="term" value="F:ATP binding"/>
    <property type="evidence" value="ECO:0007669"/>
    <property type="project" value="UniProtKB-KW"/>
</dbReference>
<protein>
    <recommendedName>
        <fullName evidence="4">Helicase C-terminal domain-containing protein</fullName>
    </recommendedName>
</protein>
<dbReference type="GO" id="GO:0006281">
    <property type="term" value="P:DNA repair"/>
    <property type="evidence" value="ECO:0007669"/>
    <property type="project" value="TreeGrafter"/>
</dbReference>
<name>A0A0F8ZJS5_9ZZZZ</name>
<dbReference type="SMART" id="SM00490">
    <property type="entry name" value="HELICc"/>
    <property type="match status" value="1"/>
</dbReference>
<dbReference type="InterPro" id="IPR001650">
    <property type="entry name" value="Helicase_C-like"/>
</dbReference>
<dbReference type="CDD" id="cd18793">
    <property type="entry name" value="SF2_C_SNF"/>
    <property type="match status" value="1"/>
</dbReference>
<dbReference type="GO" id="GO:0016787">
    <property type="term" value="F:hydrolase activity"/>
    <property type="evidence" value="ECO:0007669"/>
    <property type="project" value="UniProtKB-KW"/>
</dbReference>
<dbReference type="InterPro" id="IPR050628">
    <property type="entry name" value="SNF2_RAD54_helicase_TF"/>
</dbReference>
<reference evidence="5" key="1">
    <citation type="journal article" date="2015" name="Nature">
        <title>Complex archaea that bridge the gap between prokaryotes and eukaryotes.</title>
        <authorList>
            <person name="Spang A."/>
            <person name="Saw J.H."/>
            <person name="Jorgensen S.L."/>
            <person name="Zaremba-Niedzwiedzka K."/>
            <person name="Martijn J."/>
            <person name="Lind A.E."/>
            <person name="van Eijk R."/>
            <person name="Schleper C."/>
            <person name="Guy L."/>
            <person name="Ettema T.J."/>
        </authorList>
    </citation>
    <scope>NUCLEOTIDE SEQUENCE</scope>
</reference>
<dbReference type="InterPro" id="IPR049730">
    <property type="entry name" value="SNF2/RAD54-like_C"/>
</dbReference>
<gene>
    <name evidence="5" type="ORF">LCGC14_2686790</name>
</gene>
<dbReference type="GO" id="GO:0005634">
    <property type="term" value="C:nucleus"/>
    <property type="evidence" value="ECO:0007669"/>
    <property type="project" value="TreeGrafter"/>
</dbReference>
<dbReference type="Pfam" id="PF00271">
    <property type="entry name" value="Helicase_C"/>
    <property type="match status" value="1"/>
</dbReference>
<proteinExistence type="predicted"/>
<keyword evidence="2" id="KW-0378">Hydrolase</keyword>
<dbReference type="PANTHER" id="PTHR45626">
    <property type="entry name" value="TRANSCRIPTION TERMINATION FACTOR 2-RELATED"/>
    <property type="match status" value="1"/>
</dbReference>
<evidence type="ECO:0000256" key="3">
    <source>
        <dbReference type="ARBA" id="ARBA00022840"/>
    </source>
</evidence>
<keyword evidence="1" id="KW-0547">Nucleotide-binding</keyword>
<evidence type="ECO:0000256" key="2">
    <source>
        <dbReference type="ARBA" id="ARBA00022801"/>
    </source>
</evidence>
<sequence length="146" mass="16657">LERKLEYRHNVVRFDGRLTPQARYSAENSFRDNPSCKVMIASTLAAGEGLNFQFCHHAILLERQWNTPREMQFEGRFYRIGSDKPVIVDYLVAKGSIDEWMSELIEKKRHWTNSCLEDGTGFESGTGGTSFDLMELANMCAEGKLG</sequence>
<evidence type="ECO:0000259" key="4">
    <source>
        <dbReference type="PROSITE" id="PS51194"/>
    </source>
</evidence>
<organism evidence="5">
    <name type="scientific">marine sediment metagenome</name>
    <dbReference type="NCBI Taxonomy" id="412755"/>
    <lineage>
        <taxon>unclassified sequences</taxon>
        <taxon>metagenomes</taxon>
        <taxon>ecological metagenomes</taxon>
    </lineage>
</organism>
<evidence type="ECO:0000256" key="1">
    <source>
        <dbReference type="ARBA" id="ARBA00022741"/>
    </source>
</evidence>
<dbReference type="AlphaFoldDB" id="A0A0F8ZJS5"/>
<feature type="non-terminal residue" evidence="5">
    <location>
        <position position="1"/>
    </location>
</feature>